<dbReference type="PROSITE" id="PS51257">
    <property type="entry name" value="PROKAR_LIPOPROTEIN"/>
    <property type="match status" value="1"/>
</dbReference>
<protein>
    <recommendedName>
        <fullName evidence="5">Lipoprotein</fullName>
    </recommendedName>
</protein>
<dbReference type="EMBL" id="AP013066">
    <property type="protein sequence ID" value="BAN36227.1"/>
    <property type="molecule type" value="Genomic_DNA"/>
</dbReference>
<evidence type="ECO:0000256" key="1">
    <source>
        <dbReference type="SAM" id="MobiDB-lite"/>
    </source>
</evidence>
<keyword evidence="4" id="KW-1185">Reference proteome</keyword>
<proteinExistence type="predicted"/>
<dbReference type="RefSeq" id="WP_023506991.1">
    <property type="nucleotide sequence ID" value="NC_022357.1"/>
</dbReference>
<organism evidence="3 4">
    <name type="scientific">Sulfuricella denitrificans (strain DSM 22764 / NBRC 105220 / skB26)</name>
    <dbReference type="NCBI Taxonomy" id="1163617"/>
    <lineage>
        <taxon>Bacteria</taxon>
        <taxon>Pseudomonadati</taxon>
        <taxon>Pseudomonadota</taxon>
        <taxon>Betaproteobacteria</taxon>
        <taxon>Nitrosomonadales</taxon>
        <taxon>Sulfuricellaceae</taxon>
        <taxon>Sulfuricella</taxon>
    </lineage>
</organism>
<accession>S6B6Z0</accession>
<feature type="compositionally biased region" description="Basic and acidic residues" evidence="1">
    <location>
        <begin position="326"/>
        <end position="336"/>
    </location>
</feature>
<dbReference type="STRING" id="1163617.SCD_n02419"/>
<evidence type="ECO:0000313" key="3">
    <source>
        <dbReference type="EMBL" id="BAN36227.1"/>
    </source>
</evidence>
<name>S6B6Z0_SULDS</name>
<dbReference type="KEGG" id="sdr:SCD_n02419"/>
<dbReference type="eggNOG" id="COG3064">
    <property type="taxonomic scope" value="Bacteria"/>
</dbReference>
<feature type="signal peptide" evidence="2">
    <location>
        <begin position="1"/>
        <end position="23"/>
    </location>
</feature>
<sequence>MNKISALLLLTIPLTLLSGCVVAPSQPHSRIDMGGSFVNGDLNSFYFSLGEYYRVPERDVIFIRERRIPDHEIPVVLFISQRARVTPSAIINLRLSGSSWMDISLRFGLGPDVYYVPVQSVYGSPYTHAYGHYQNRNRNEWQKIRLADDDVVNLVNLRFISERYGYPAEEVMRMRSSGKNFMNINDEARRSNKGSEYRQQERRDGREPAMQQERREKETRQSERRDERAPVMQQERETRQPERRDAREPAVQQERQEKETRQQERKVVREPEKLQGVPDKASRQQERKETRESAIQQDQQKKESSKKRRSDDEDSTEPQNNKGRGARREVDEGQVR</sequence>
<feature type="chain" id="PRO_5004536096" description="Lipoprotein" evidence="2">
    <location>
        <begin position="24"/>
        <end position="336"/>
    </location>
</feature>
<keyword evidence="2" id="KW-0732">Signal</keyword>
<dbReference type="Proteomes" id="UP000015559">
    <property type="component" value="Chromosome"/>
</dbReference>
<evidence type="ECO:0000313" key="4">
    <source>
        <dbReference type="Proteomes" id="UP000015559"/>
    </source>
</evidence>
<evidence type="ECO:0000256" key="2">
    <source>
        <dbReference type="SAM" id="SignalP"/>
    </source>
</evidence>
<feature type="compositionally biased region" description="Basic and acidic residues" evidence="1">
    <location>
        <begin position="186"/>
        <end position="273"/>
    </location>
</feature>
<reference evidence="3 4" key="1">
    <citation type="journal article" date="2012" name="Appl. Environ. Microbiol.">
        <title>Draft genome sequence of a psychrotolerant sulfur-oxidizing bacterium, Sulfuricella denitrificans skB26, and proteomic insights into cold adaptation.</title>
        <authorList>
            <person name="Watanabe T."/>
            <person name="Kojima H."/>
            <person name="Fukui M."/>
        </authorList>
    </citation>
    <scope>NUCLEOTIDE SEQUENCE [LARGE SCALE GENOMIC DNA]</scope>
    <source>
        <strain evidence="4">skB26</strain>
    </source>
</reference>
<dbReference type="HOGENOM" id="CLU_826173_0_0_4"/>
<gene>
    <name evidence="3" type="ORF">SCD_n02419</name>
</gene>
<evidence type="ECO:0008006" key="5">
    <source>
        <dbReference type="Google" id="ProtNLM"/>
    </source>
</evidence>
<dbReference type="AlphaFoldDB" id="S6B6Z0"/>
<dbReference type="OrthoDB" id="9800751at2"/>
<feature type="region of interest" description="Disordered" evidence="1">
    <location>
        <begin position="182"/>
        <end position="336"/>
    </location>
</feature>
<feature type="compositionally biased region" description="Basic and acidic residues" evidence="1">
    <location>
        <begin position="280"/>
        <end position="292"/>
    </location>
</feature>